<proteinExistence type="predicted"/>
<dbReference type="OrthoDB" id="9810995at2"/>
<sequence length="94" mass="10701">MAIVEASTERRLPIQMSGLWRSEWNIDASDNPRVTCNHGETGVRRWLAQYDAECAGGEPLTAEQQRIRQLEAENQQLSEGNALLKKRRPSLPRN</sequence>
<protein>
    <recommendedName>
        <fullName evidence="4">Transposase</fullName>
    </recommendedName>
</protein>
<name>A0A494X875_9BURK</name>
<evidence type="ECO:0000256" key="1">
    <source>
        <dbReference type="SAM" id="Coils"/>
    </source>
</evidence>
<organism evidence="2 3">
    <name type="scientific">Trinickia fusca</name>
    <dbReference type="NCBI Taxonomy" id="2419777"/>
    <lineage>
        <taxon>Bacteria</taxon>
        <taxon>Pseudomonadati</taxon>
        <taxon>Pseudomonadota</taxon>
        <taxon>Betaproteobacteria</taxon>
        <taxon>Burkholderiales</taxon>
        <taxon>Burkholderiaceae</taxon>
        <taxon>Trinickia</taxon>
    </lineage>
</organism>
<evidence type="ECO:0008006" key="4">
    <source>
        <dbReference type="Google" id="ProtNLM"/>
    </source>
</evidence>
<keyword evidence="3" id="KW-1185">Reference proteome</keyword>
<comment type="caution">
    <text evidence="2">The sequence shown here is derived from an EMBL/GenBank/DDBJ whole genome shotgun (WGS) entry which is preliminary data.</text>
</comment>
<feature type="coiled-coil region" evidence="1">
    <location>
        <begin position="60"/>
        <end position="87"/>
    </location>
</feature>
<gene>
    <name evidence="2" type="ORF">D7S89_16380</name>
</gene>
<dbReference type="AlphaFoldDB" id="A0A494X875"/>
<evidence type="ECO:0000313" key="2">
    <source>
        <dbReference type="EMBL" id="RKP46925.1"/>
    </source>
</evidence>
<reference evidence="2 3" key="1">
    <citation type="submission" date="2018-10" db="EMBL/GenBank/DDBJ databases">
        <title>Paraburkholderia sp. 7MK8-2, isolated from soil.</title>
        <authorList>
            <person name="Gao Z.-H."/>
            <person name="Qiu L.-H."/>
        </authorList>
    </citation>
    <scope>NUCLEOTIDE SEQUENCE [LARGE SCALE GENOMIC DNA]</scope>
    <source>
        <strain evidence="2 3">7MK8-2</strain>
    </source>
</reference>
<evidence type="ECO:0000313" key="3">
    <source>
        <dbReference type="Proteomes" id="UP000280434"/>
    </source>
</evidence>
<keyword evidence="1" id="KW-0175">Coiled coil</keyword>
<accession>A0A494X875</accession>
<dbReference type="EMBL" id="RBZV01000006">
    <property type="protein sequence ID" value="RKP46925.1"/>
    <property type="molecule type" value="Genomic_DNA"/>
</dbReference>
<dbReference type="Proteomes" id="UP000280434">
    <property type="component" value="Unassembled WGS sequence"/>
</dbReference>